<evidence type="ECO:0000313" key="2">
    <source>
        <dbReference type="EMBL" id="VUC26163.1"/>
    </source>
</evidence>
<feature type="transmembrane region" description="Helical" evidence="1">
    <location>
        <begin position="121"/>
        <end position="140"/>
    </location>
</feature>
<keyword evidence="1" id="KW-0812">Transmembrane</keyword>
<evidence type="ECO:0008006" key="4">
    <source>
        <dbReference type="Google" id="ProtNLM"/>
    </source>
</evidence>
<dbReference type="EMBL" id="CABFNS010000743">
    <property type="protein sequence ID" value="VUC26163.1"/>
    <property type="molecule type" value="Genomic_DNA"/>
</dbReference>
<comment type="caution">
    <text evidence="2">The sequence shown here is derived from an EMBL/GenBank/DDBJ whole genome shotgun (WGS) entry which is preliminary data.</text>
</comment>
<keyword evidence="1" id="KW-1133">Transmembrane helix</keyword>
<proteinExistence type="predicted"/>
<evidence type="ECO:0000256" key="1">
    <source>
        <dbReference type="SAM" id="Phobius"/>
    </source>
</evidence>
<keyword evidence="3" id="KW-1185">Reference proteome</keyword>
<feature type="transmembrane region" description="Helical" evidence="1">
    <location>
        <begin position="89"/>
        <end position="115"/>
    </location>
</feature>
<sequence length="240" mass="26856">MKKFDSVLKNSDKEAEKGIFSPPNLRRRINPFEDLTNVLPKPETTLELLELLATVYKERSDLSSIQQNLVTMLDAEYNKVKEVAHGGTCAVVATATACVFVAAIGGLPLLGWWGATWFTSHLAATACITGTGTAIACVEGRNYQEVKSRRKDTEKSKLIVAKEASKTAMDELFVRLLRHFFRQHDVDPGPSFHEVLDRLSISPQEEWYEPQEAGRLKTAFELVSQTTNLYMTASQNLFED</sequence>
<dbReference type="Proteomes" id="UP000766486">
    <property type="component" value="Unassembled WGS sequence"/>
</dbReference>
<accession>A0ABY6U535</accession>
<keyword evidence="1" id="KW-0472">Membrane</keyword>
<protein>
    <recommendedName>
        <fullName evidence="4">SMODS and SLOG-associating 2TM effector domain-containing protein</fullName>
    </recommendedName>
</protein>
<organism evidence="2 3">
    <name type="scientific">Bionectria ochroleuca</name>
    <name type="common">Gliocladium roseum</name>
    <dbReference type="NCBI Taxonomy" id="29856"/>
    <lineage>
        <taxon>Eukaryota</taxon>
        <taxon>Fungi</taxon>
        <taxon>Dikarya</taxon>
        <taxon>Ascomycota</taxon>
        <taxon>Pezizomycotina</taxon>
        <taxon>Sordariomycetes</taxon>
        <taxon>Hypocreomycetidae</taxon>
        <taxon>Hypocreales</taxon>
        <taxon>Bionectriaceae</taxon>
        <taxon>Clonostachys</taxon>
    </lineage>
</organism>
<gene>
    <name evidence="2" type="ORF">CLO192961_LOCUS183061</name>
</gene>
<name>A0ABY6U535_BIOOC</name>
<reference evidence="2 3" key="1">
    <citation type="submission" date="2019-06" db="EMBL/GenBank/DDBJ databases">
        <authorList>
            <person name="Broberg M."/>
        </authorList>
    </citation>
    <scope>NUCLEOTIDE SEQUENCE [LARGE SCALE GENOMIC DNA]</scope>
</reference>
<evidence type="ECO:0000313" key="3">
    <source>
        <dbReference type="Proteomes" id="UP000766486"/>
    </source>
</evidence>